<reference evidence="2" key="1">
    <citation type="submission" date="2021-01" db="EMBL/GenBank/DDBJ databases">
        <title>Ramlibacter sp. strain AW1 16S ribosomal RNA gene Genome sequencing and assembly.</title>
        <authorList>
            <person name="Kang M."/>
        </authorList>
    </citation>
    <scope>NUCLEOTIDE SEQUENCE</scope>
    <source>
        <strain evidence="2">AW1</strain>
    </source>
</reference>
<dbReference type="AlphaFoldDB" id="A0A937D5R4"/>
<comment type="caution">
    <text evidence="2">The sequence shown here is derived from an EMBL/GenBank/DDBJ whole genome shotgun (WGS) entry which is preliminary data.</text>
</comment>
<dbReference type="RefSeq" id="WP_201682076.1">
    <property type="nucleotide sequence ID" value="NZ_JAEQNA010000001.1"/>
</dbReference>
<feature type="compositionally biased region" description="Basic residues" evidence="1">
    <location>
        <begin position="15"/>
        <end position="24"/>
    </location>
</feature>
<evidence type="ECO:0000313" key="3">
    <source>
        <dbReference type="Proteomes" id="UP000613011"/>
    </source>
</evidence>
<organism evidence="2 3">
    <name type="scientific">Ramlibacter aurantiacus</name>
    <dbReference type="NCBI Taxonomy" id="2801330"/>
    <lineage>
        <taxon>Bacteria</taxon>
        <taxon>Pseudomonadati</taxon>
        <taxon>Pseudomonadota</taxon>
        <taxon>Betaproteobacteria</taxon>
        <taxon>Burkholderiales</taxon>
        <taxon>Comamonadaceae</taxon>
        <taxon>Ramlibacter</taxon>
    </lineage>
</organism>
<dbReference type="Proteomes" id="UP000613011">
    <property type="component" value="Unassembled WGS sequence"/>
</dbReference>
<protein>
    <submittedName>
        <fullName evidence="2">Uncharacterized protein</fullName>
    </submittedName>
</protein>
<feature type="region of interest" description="Disordered" evidence="1">
    <location>
        <begin position="1"/>
        <end position="36"/>
    </location>
</feature>
<gene>
    <name evidence="2" type="ORF">JI739_01530</name>
</gene>
<evidence type="ECO:0000256" key="1">
    <source>
        <dbReference type="SAM" id="MobiDB-lite"/>
    </source>
</evidence>
<accession>A0A937D5R4</accession>
<name>A0A937D5R4_9BURK</name>
<evidence type="ECO:0000313" key="2">
    <source>
        <dbReference type="EMBL" id="MBL0419016.1"/>
    </source>
</evidence>
<keyword evidence="3" id="KW-1185">Reference proteome</keyword>
<dbReference type="EMBL" id="JAEQNA010000001">
    <property type="protein sequence ID" value="MBL0419016.1"/>
    <property type="molecule type" value="Genomic_DNA"/>
</dbReference>
<proteinExistence type="predicted"/>
<sequence>MSKSDRNIPSSRPKTPLRKPTKQKPRQELRPTEDGPTARLFVADQFRTEVNGKVLAIGLYTDNVIVIPYDSPDPSTEKPLALNPLSILINIGGIVGKGRVVVHLHPMGERELEVQLAPLGSANLVINFQPLIIESIGRKDVRVTFAGQTKELTFEIRKATAEEAGRPAG</sequence>